<keyword evidence="3" id="KW-1185">Reference proteome</keyword>
<dbReference type="Proteomes" id="UP001652660">
    <property type="component" value="Chromosome 1c"/>
</dbReference>
<feature type="transmembrane region" description="Helical" evidence="1">
    <location>
        <begin position="394"/>
        <end position="411"/>
    </location>
</feature>
<dbReference type="InterPro" id="IPR002110">
    <property type="entry name" value="Ankyrin_rpt"/>
</dbReference>
<keyword evidence="1" id="KW-1133">Transmembrane helix</keyword>
<dbReference type="PANTHER" id="PTHR24128">
    <property type="entry name" value="HOMEOBOX PROTEIN WARIAI"/>
    <property type="match status" value="1"/>
</dbReference>
<dbReference type="InterPro" id="IPR026961">
    <property type="entry name" value="PGG_dom"/>
</dbReference>
<name>A0ABM4WEJ0_COFAR</name>
<sequence length="447" mass="48525">MEQTLDVAAQENNIDAFYGLLGQAPYILDHIDAIPFVQTHLHTAASAGLTHLASEVLRLKPSLGKKLNLDGLSALDLALRGGHTQTVRGLIKHDPQLIRVKGKRGITPLHYVAEAEDRADLLAEFLYRCPKSIEDLTIAGESAVHIAVNNSNLRGFKVLLGWMEETGNKHILEWEDENGNTVLHLAASSRNNIEAARLIIKQRTFRRAINCCNMAGLTALDIALGHPNAEENGSTAKALCAAGAKRSSSHSKTINLADYCALIPARSWLGYFSAPNSRLVKVPNPRNPSINSMSSETRSALLVVAVLIATATYQAILNPPGGLVSGSTDISTNSTSNSTHAGYGDPQFWAGRTQAGGPPFIIFIAFNSVLFVLSLFTIYFLVEADDTWGKFPETALAYFGLCYAISLAIITPDLVSVVAGVVGMLLVVYWGFWKYCQREICVMQFDK</sequence>
<protein>
    <submittedName>
        <fullName evidence="4">Ankyrin repeat-containing protein BDA1-like</fullName>
    </submittedName>
</protein>
<proteinExistence type="predicted"/>
<dbReference type="GeneID" id="113741143"/>
<organism evidence="3 4">
    <name type="scientific">Coffea arabica</name>
    <name type="common">Arabian coffee</name>
    <dbReference type="NCBI Taxonomy" id="13443"/>
    <lineage>
        <taxon>Eukaryota</taxon>
        <taxon>Viridiplantae</taxon>
        <taxon>Streptophyta</taxon>
        <taxon>Embryophyta</taxon>
        <taxon>Tracheophyta</taxon>
        <taxon>Spermatophyta</taxon>
        <taxon>Magnoliopsida</taxon>
        <taxon>eudicotyledons</taxon>
        <taxon>Gunneridae</taxon>
        <taxon>Pentapetalae</taxon>
        <taxon>asterids</taxon>
        <taxon>lamiids</taxon>
        <taxon>Gentianales</taxon>
        <taxon>Rubiaceae</taxon>
        <taxon>Ixoroideae</taxon>
        <taxon>Gardenieae complex</taxon>
        <taxon>Bertiereae - Coffeeae clade</taxon>
        <taxon>Coffeeae</taxon>
        <taxon>Coffea</taxon>
    </lineage>
</organism>
<dbReference type="PANTHER" id="PTHR24128:SF24">
    <property type="entry name" value="ANKYRIN REPEAT PROTEIN"/>
    <property type="match status" value="1"/>
</dbReference>
<dbReference type="Pfam" id="PF13857">
    <property type="entry name" value="Ank_5"/>
    <property type="match status" value="1"/>
</dbReference>
<evidence type="ECO:0000256" key="1">
    <source>
        <dbReference type="SAM" id="Phobius"/>
    </source>
</evidence>
<keyword evidence="1" id="KW-0812">Transmembrane</keyword>
<feature type="transmembrane region" description="Helical" evidence="1">
    <location>
        <begin position="417"/>
        <end position="436"/>
    </location>
</feature>
<evidence type="ECO:0000313" key="4">
    <source>
        <dbReference type="RefSeq" id="XP_071930200.1"/>
    </source>
</evidence>
<feature type="transmembrane region" description="Helical" evidence="1">
    <location>
        <begin position="299"/>
        <end position="317"/>
    </location>
</feature>
<dbReference type="SMART" id="SM00248">
    <property type="entry name" value="ANK"/>
    <property type="match status" value="5"/>
</dbReference>
<reference evidence="3" key="1">
    <citation type="journal article" date="2025" name="Foods">
        <title>Unveiling the Microbial Signatures of Arabica Coffee Cherries: Insights into Ripeness Specific Diversity, Functional Traits, and Implications for Quality and Safety.</title>
        <authorList>
            <consortium name="RefSeq"/>
            <person name="Tenea G.N."/>
            <person name="Cifuentes V."/>
            <person name="Reyes P."/>
            <person name="Cevallos-Vallejos M."/>
        </authorList>
    </citation>
    <scope>NUCLEOTIDE SEQUENCE [LARGE SCALE GENOMIC DNA]</scope>
</reference>
<dbReference type="InterPro" id="IPR036770">
    <property type="entry name" value="Ankyrin_rpt-contain_sf"/>
</dbReference>
<feature type="domain" description="PGG" evidence="2">
    <location>
        <begin position="295"/>
        <end position="384"/>
    </location>
</feature>
<gene>
    <name evidence="4" type="primary">LOC113741143</name>
</gene>
<accession>A0ABM4WEJ0</accession>
<dbReference type="RefSeq" id="XP_071930200.1">
    <property type="nucleotide sequence ID" value="XM_072074099.1"/>
</dbReference>
<feature type="transmembrane region" description="Helical" evidence="1">
    <location>
        <begin position="360"/>
        <end position="382"/>
    </location>
</feature>
<reference evidence="4" key="2">
    <citation type="submission" date="2025-08" db="UniProtKB">
        <authorList>
            <consortium name="RefSeq"/>
        </authorList>
    </citation>
    <scope>IDENTIFICATION</scope>
    <source>
        <tissue evidence="4">Leaves</tissue>
    </source>
</reference>
<dbReference type="Gene3D" id="1.25.40.20">
    <property type="entry name" value="Ankyrin repeat-containing domain"/>
    <property type="match status" value="1"/>
</dbReference>
<dbReference type="Pfam" id="PF13962">
    <property type="entry name" value="PGG"/>
    <property type="match status" value="1"/>
</dbReference>
<evidence type="ECO:0000259" key="2">
    <source>
        <dbReference type="Pfam" id="PF13962"/>
    </source>
</evidence>
<keyword evidence="1" id="KW-0472">Membrane</keyword>
<dbReference type="SUPFAM" id="SSF48403">
    <property type="entry name" value="Ankyrin repeat"/>
    <property type="match status" value="1"/>
</dbReference>
<evidence type="ECO:0000313" key="3">
    <source>
        <dbReference type="Proteomes" id="UP001652660"/>
    </source>
</evidence>